<evidence type="ECO:0000313" key="3">
    <source>
        <dbReference type="EMBL" id="MBE9255238.1"/>
    </source>
</evidence>
<comment type="caution">
    <text evidence="3">The sequence shown here is derived from an EMBL/GenBank/DDBJ whole genome shotgun (WGS) entry which is preliminary data.</text>
</comment>
<organism evidence="3 4">
    <name type="scientific">Synechocystis salina LEGE 00031</name>
    <dbReference type="NCBI Taxonomy" id="1828736"/>
    <lineage>
        <taxon>Bacteria</taxon>
        <taxon>Bacillati</taxon>
        <taxon>Cyanobacteriota</taxon>
        <taxon>Cyanophyceae</taxon>
        <taxon>Synechococcales</taxon>
        <taxon>Merismopediaceae</taxon>
        <taxon>Synechocystis</taxon>
    </lineage>
</organism>
<dbReference type="InterPro" id="IPR012938">
    <property type="entry name" value="Glc/Sorbosone_DH"/>
</dbReference>
<dbReference type="SUPFAM" id="SSF50952">
    <property type="entry name" value="Soluble quinoprotein glucose dehydrogenase"/>
    <property type="match status" value="1"/>
</dbReference>
<dbReference type="Proteomes" id="UP000658720">
    <property type="component" value="Unassembled WGS sequence"/>
</dbReference>
<dbReference type="Pfam" id="PF07995">
    <property type="entry name" value="GSDH"/>
    <property type="match status" value="1"/>
</dbReference>
<protein>
    <submittedName>
        <fullName evidence="3">PQQ-dependent sugar dehydrogenase</fullName>
    </submittedName>
</protein>
<evidence type="ECO:0000313" key="4">
    <source>
        <dbReference type="Proteomes" id="UP000658720"/>
    </source>
</evidence>
<feature type="signal peptide" evidence="1">
    <location>
        <begin position="1"/>
        <end position="20"/>
    </location>
</feature>
<proteinExistence type="predicted"/>
<dbReference type="RefSeq" id="WP_194020655.1">
    <property type="nucleotide sequence ID" value="NZ_JADEVV010000054.1"/>
</dbReference>
<dbReference type="PANTHER" id="PTHR19328:SF75">
    <property type="entry name" value="ALDOSE SUGAR DEHYDROGENASE YLII"/>
    <property type="match status" value="1"/>
</dbReference>
<keyword evidence="1" id="KW-0732">Signal</keyword>
<reference evidence="3 4" key="1">
    <citation type="submission" date="2020-10" db="EMBL/GenBank/DDBJ databases">
        <authorList>
            <person name="Castelo-Branco R."/>
            <person name="Eusebio N."/>
            <person name="Adriana R."/>
            <person name="Vieira A."/>
            <person name="Brugerolle De Fraissinette N."/>
            <person name="Rezende De Castro R."/>
            <person name="Schneider M.P."/>
            <person name="Vasconcelos V."/>
            <person name="Leao P.N."/>
        </authorList>
    </citation>
    <scope>NUCLEOTIDE SEQUENCE [LARGE SCALE GENOMIC DNA]</scope>
    <source>
        <strain evidence="3 4">LEGE 00031</strain>
    </source>
</reference>
<name>A0ABR9VV69_9SYNC</name>
<gene>
    <name evidence="3" type="ORF">IQ217_15625</name>
</gene>
<evidence type="ECO:0000259" key="2">
    <source>
        <dbReference type="Pfam" id="PF07995"/>
    </source>
</evidence>
<feature type="domain" description="Glucose/Sorbosone dehydrogenase" evidence="2">
    <location>
        <begin position="65"/>
        <end position="409"/>
    </location>
</feature>
<keyword evidence="4" id="KW-1185">Reference proteome</keyword>
<dbReference type="Gene3D" id="2.120.10.30">
    <property type="entry name" value="TolB, C-terminal domain"/>
    <property type="match status" value="1"/>
</dbReference>
<dbReference type="PANTHER" id="PTHR19328">
    <property type="entry name" value="HEDGEHOG-INTERACTING PROTEIN"/>
    <property type="match status" value="1"/>
</dbReference>
<dbReference type="EMBL" id="JADEVV010000054">
    <property type="protein sequence ID" value="MBE9255238.1"/>
    <property type="molecule type" value="Genomic_DNA"/>
</dbReference>
<feature type="chain" id="PRO_5045125902" evidence="1">
    <location>
        <begin position="21"/>
        <end position="412"/>
    </location>
</feature>
<dbReference type="InterPro" id="IPR011041">
    <property type="entry name" value="Quinoprot_gluc/sorb_DH_b-prop"/>
</dbReference>
<dbReference type="InterPro" id="IPR011042">
    <property type="entry name" value="6-blade_b-propeller_TolB-like"/>
</dbReference>
<accession>A0ABR9VV69</accession>
<sequence>MFIPFLFKLTLPLASGIALSSCGVFSQADLVNTEAGQTSPRPTNSMEVAQTPQKEIKAVPIISGLEHPWGMAWLPNGDILITERPGRLRIVRNGVLDPEAIGGVEEVATVSAQQLFASQQGGLLDIALHPRFAENRFVYFTYSHGTQQANRTRVARAVFDGEKLTDWQVIFEVGQTKSGGQHFGSRLTWLPDETLLVSIGDGGNPPVQLEGDFIRQQAQNLASHLGKVIRINDDGTIPADNPFVDSPEAAPEIWSYGHRNIQGMAYDPITQQVWATEHGSRGGDELNLIQKGENYGWPVVSFSKEYSTGQPVAPVTSRPDMVDPLQVWTPAIAPSGLAIYRGDRHPNWQGTIFAGGLVDRGIRHLRVGENNEIISETTIAIGDRVRDIRQGPDGHVYVLTDNNNGQLLRLES</sequence>
<evidence type="ECO:0000256" key="1">
    <source>
        <dbReference type="SAM" id="SignalP"/>
    </source>
</evidence>